<protein>
    <submittedName>
        <fullName evidence="1">Uncharacterized protein</fullName>
    </submittedName>
</protein>
<keyword evidence="2" id="KW-1185">Reference proteome</keyword>
<gene>
    <name evidence="1" type="ORF">QYE76_014447</name>
</gene>
<comment type="caution">
    <text evidence="1">The sequence shown here is derived from an EMBL/GenBank/DDBJ whole genome shotgun (WGS) entry which is preliminary data.</text>
</comment>
<evidence type="ECO:0000313" key="2">
    <source>
        <dbReference type="Proteomes" id="UP001231189"/>
    </source>
</evidence>
<name>A0AAD8U0P8_LOLMU</name>
<dbReference type="Proteomes" id="UP001231189">
    <property type="component" value="Unassembled WGS sequence"/>
</dbReference>
<proteinExistence type="predicted"/>
<sequence>MKTNAVNETISKFEKEVSRLNVINGTERWLNELQKEQVDLLNDKIKHWATYAGKLNEDMADAFRESEKRAIKAIKEAQKGLTEPLEPIMTTMEDYIVAMDARVSHMKVLGVDVLQAALKAFDALYPTEPRPKELPELCGWLIAAEIQLSEWRCSAGQAGADQALKFVLSWYEELDLDALQTLRIGSTTLSDEEKIQKRQARAYEIAQYAAVHKFILDPTDSDVPEEEDQN</sequence>
<reference evidence="1" key="1">
    <citation type="submission" date="2023-07" db="EMBL/GenBank/DDBJ databases">
        <title>A chromosome-level genome assembly of Lolium multiflorum.</title>
        <authorList>
            <person name="Chen Y."/>
            <person name="Copetti D."/>
            <person name="Kolliker R."/>
            <person name="Studer B."/>
        </authorList>
    </citation>
    <scope>NUCLEOTIDE SEQUENCE</scope>
    <source>
        <strain evidence="1">02402/16</strain>
        <tissue evidence="1">Leaf</tissue>
    </source>
</reference>
<evidence type="ECO:0000313" key="1">
    <source>
        <dbReference type="EMBL" id="KAK1697750.1"/>
    </source>
</evidence>
<accession>A0AAD8U0P8</accession>
<dbReference type="AlphaFoldDB" id="A0AAD8U0P8"/>
<dbReference type="EMBL" id="JAUUTY010000001">
    <property type="protein sequence ID" value="KAK1697750.1"/>
    <property type="molecule type" value="Genomic_DNA"/>
</dbReference>
<organism evidence="1 2">
    <name type="scientific">Lolium multiflorum</name>
    <name type="common">Italian ryegrass</name>
    <name type="synonym">Lolium perenne subsp. multiflorum</name>
    <dbReference type="NCBI Taxonomy" id="4521"/>
    <lineage>
        <taxon>Eukaryota</taxon>
        <taxon>Viridiplantae</taxon>
        <taxon>Streptophyta</taxon>
        <taxon>Embryophyta</taxon>
        <taxon>Tracheophyta</taxon>
        <taxon>Spermatophyta</taxon>
        <taxon>Magnoliopsida</taxon>
        <taxon>Liliopsida</taxon>
        <taxon>Poales</taxon>
        <taxon>Poaceae</taxon>
        <taxon>BOP clade</taxon>
        <taxon>Pooideae</taxon>
        <taxon>Poodae</taxon>
        <taxon>Poeae</taxon>
        <taxon>Poeae Chloroplast Group 2 (Poeae type)</taxon>
        <taxon>Loliodinae</taxon>
        <taxon>Loliinae</taxon>
        <taxon>Lolium</taxon>
    </lineage>
</organism>